<keyword evidence="3" id="KW-0479">Metal-binding</keyword>
<evidence type="ECO:0000256" key="3">
    <source>
        <dbReference type="ARBA" id="ARBA00022723"/>
    </source>
</evidence>
<dbReference type="EMBL" id="JAYMYJ010000063">
    <property type="protein sequence ID" value="MEB4590788.1"/>
    <property type="molecule type" value="Genomic_DNA"/>
</dbReference>
<dbReference type="GO" id="GO:0016787">
    <property type="term" value="F:hydrolase activity"/>
    <property type="evidence" value="ECO:0007669"/>
    <property type="project" value="UniProtKB-KW"/>
</dbReference>
<dbReference type="EC" id="3.6.1.54" evidence="8"/>
<dbReference type="InterPro" id="IPR004843">
    <property type="entry name" value="Calcineurin-like_PHP"/>
</dbReference>
<name>A0ABU6CVE9_9GAMM</name>
<reference evidence="9" key="1">
    <citation type="submission" date="2023-07" db="EMBL/GenBank/DDBJ databases">
        <title>The carbon used by Thiothrix.</title>
        <authorList>
            <person name="Chen L."/>
        </authorList>
    </citation>
    <scope>NUCLEOTIDE SEQUENCE [LARGE SCALE GENOMIC DNA]</scope>
</reference>
<keyword evidence="5" id="KW-0464">Manganese</keyword>
<accession>A0ABU6CVE9</accession>
<proteinExistence type="predicted"/>
<evidence type="ECO:0000256" key="2">
    <source>
        <dbReference type="ARBA" id="ARBA00022519"/>
    </source>
</evidence>
<dbReference type="Pfam" id="PF00149">
    <property type="entry name" value="Metallophos"/>
    <property type="match status" value="1"/>
</dbReference>
<dbReference type="PANTHER" id="PTHR34990">
    <property type="entry name" value="UDP-2,3-DIACYLGLUCOSAMINE HYDROLASE-RELATED"/>
    <property type="match status" value="1"/>
</dbReference>
<comment type="caution">
    <text evidence="8">The sequence shown here is derived from an EMBL/GenBank/DDBJ whole genome shotgun (WGS) entry which is preliminary data.</text>
</comment>
<keyword evidence="8" id="KW-0378">Hydrolase</keyword>
<dbReference type="PANTHER" id="PTHR34990:SF2">
    <property type="entry name" value="BLL8164 PROTEIN"/>
    <property type="match status" value="1"/>
</dbReference>
<feature type="region of interest" description="Disordered" evidence="6">
    <location>
        <begin position="253"/>
        <end position="272"/>
    </location>
</feature>
<dbReference type="InterPro" id="IPR029052">
    <property type="entry name" value="Metallo-depent_PP-like"/>
</dbReference>
<protein>
    <submittedName>
        <fullName evidence="8">UDP-2,3-diacylglucosamine diphosphatase</fullName>
        <ecNumber evidence="8">3.6.1.54</ecNumber>
    </submittedName>
</protein>
<dbReference type="RefSeq" id="WP_324694152.1">
    <property type="nucleotide sequence ID" value="NZ_JAYMYJ010000063.1"/>
</dbReference>
<organism evidence="8 9">
    <name type="scientific">Candidatus Thiothrix phosphatis</name>
    <dbReference type="NCBI Taxonomy" id="3112415"/>
    <lineage>
        <taxon>Bacteria</taxon>
        <taxon>Pseudomonadati</taxon>
        <taxon>Pseudomonadota</taxon>
        <taxon>Gammaproteobacteria</taxon>
        <taxon>Thiotrichales</taxon>
        <taxon>Thiotrichaceae</taxon>
        <taxon>Thiothrix</taxon>
    </lineage>
</organism>
<dbReference type="SUPFAM" id="SSF56300">
    <property type="entry name" value="Metallo-dependent phosphatases"/>
    <property type="match status" value="1"/>
</dbReference>
<dbReference type="CDD" id="cd07398">
    <property type="entry name" value="MPP_YbbF-LpxH"/>
    <property type="match status" value="1"/>
</dbReference>
<keyword evidence="2" id="KW-0997">Cell inner membrane</keyword>
<evidence type="ECO:0000313" key="9">
    <source>
        <dbReference type="Proteomes" id="UP001308005"/>
    </source>
</evidence>
<evidence type="ECO:0000256" key="4">
    <source>
        <dbReference type="ARBA" id="ARBA00023136"/>
    </source>
</evidence>
<evidence type="ECO:0000256" key="6">
    <source>
        <dbReference type="SAM" id="MobiDB-lite"/>
    </source>
</evidence>
<evidence type="ECO:0000256" key="1">
    <source>
        <dbReference type="ARBA" id="ARBA00022475"/>
    </source>
</evidence>
<keyword evidence="1" id="KW-1003">Cell membrane</keyword>
<feature type="domain" description="Calcineurin-like phosphoesterase" evidence="7">
    <location>
        <begin position="13"/>
        <end position="210"/>
    </location>
</feature>
<dbReference type="Gene3D" id="3.60.21.10">
    <property type="match status" value="1"/>
</dbReference>
<dbReference type="InterPro" id="IPR043461">
    <property type="entry name" value="LpxH-like"/>
</dbReference>
<evidence type="ECO:0000259" key="7">
    <source>
        <dbReference type="Pfam" id="PF00149"/>
    </source>
</evidence>
<evidence type="ECO:0000256" key="5">
    <source>
        <dbReference type="ARBA" id="ARBA00023211"/>
    </source>
</evidence>
<evidence type="ECO:0000313" key="8">
    <source>
        <dbReference type="EMBL" id="MEB4590788.1"/>
    </source>
</evidence>
<gene>
    <name evidence="8" type="ORF">VSS37_07345</name>
</gene>
<keyword evidence="9" id="KW-1185">Reference proteome</keyword>
<keyword evidence="4" id="KW-0472">Membrane</keyword>
<sequence>MTMNPNSRKYRSIWISDTHLGSRGCKAGFLLDFLQHHHAEHIYLVGDIVDGWALRKRWFWDEFHDQILHLLFERAQRGVNVTYVSGNHDEFLRPFIHHQITAIKLEDEVVHTTADGRKFLVLHGDQFDGVMQFARWLAKLGDWAYERLLMLNTVYNRWRQWLGYPYWSISAYLKHKTKSAVNFISAFEETLAKEARKRKLDGVICGHIHHAEIRDIDGILYCNDGDWVESCTALVEDWDGSLHIVHWTEVAVTPHPNPPPQGGREQEPLHAY</sequence>
<dbReference type="Proteomes" id="UP001308005">
    <property type="component" value="Unassembled WGS sequence"/>
</dbReference>